<dbReference type="InterPro" id="IPR003717">
    <property type="entry name" value="RecO"/>
</dbReference>
<comment type="function">
    <text evidence="1">Involved in DNA repair and RecF pathway recombination.</text>
</comment>
<reference evidence="9 10" key="1">
    <citation type="submission" date="2014-02" db="EMBL/GenBank/DDBJ databases">
        <title>Comparative genomics and transcriptomics to identify genetic mechanisms underlying the emergence of carbapenem resistant Acinetobacter baumannii (CRAb).</title>
        <authorList>
            <person name="Harris A.D."/>
            <person name="Johnson K.J."/>
            <person name="George J."/>
            <person name="Shefchek K."/>
            <person name="Daugherty S.C."/>
            <person name="Parankush S."/>
            <person name="Sadzewicz L."/>
            <person name="Tallon L."/>
            <person name="Sengamalay N."/>
            <person name="Hazen T.H."/>
            <person name="Rasko D.A."/>
        </authorList>
    </citation>
    <scope>NUCLEOTIDE SEQUENCE [LARGE SCALE GENOMIC DNA]</scope>
    <source>
        <strain evidence="9 10">1295743</strain>
    </source>
</reference>
<dbReference type="RefSeq" id="WP_000985104.1">
    <property type="nucleotide sequence ID" value="NZ_JEWH01000027.1"/>
</dbReference>
<dbReference type="GO" id="GO:0006302">
    <property type="term" value="P:double-strand break repair"/>
    <property type="evidence" value="ECO:0007669"/>
    <property type="project" value="TreeGrafter"/>
</dbReference>
<evidence type="ECO:0000313" key="10">
    <source>
        <dbReference type="Proteomes" id="UP000020595"/>
    </source>
</evidence>
<evidence type="ECO:0000259" key="8">
    <source>
        <dbReference type="Pfam" id="PF11967"/>
    </source>
</evidence>
<organism evidence="9 10">
    <name type="scientific">Acinetobacter baumannii (strain 1295743)</name>
    <dbReference type="NCBI Taxonomy" id="1310613"/>
    <lineage>
        <taxon>Bacteria</taxon>
        <taxon>Pseudomonadati</taxon>
        <taxon>Pseudomonadota</taxon>
        <taxon>Gammaproteobacteria</taxon>
        <taxon>Moraxellales</taxon>
        <taxon>Moraxellaceae</taxon>
        <taxon>Acinetobacter</taxon>
        <taxon>Acinetobacter calcoaceticus/baumannii complex</taxon>
    </lineage>
</organism>
<proteinExistence type="inferred from homology"/>
<dbReference type="PATRIC" id="fig|1310613.3.peg.2161"/>
<dbReference type="Proteomes" id="UP000020595">
    <property type="component" value="Unassembled WGS sequence"/>
</dbReference>
<dbReference type="PANTHER" id="PTHR33991:SF1">
    <property type="entry name" value="DNA REPAIR PROTEIN RECO"/>
    <property type="match status" value="1"/>
</dbReference>
<dbReference type="Pfam" id="PF11967">
    <property type="entry name" value="RecO_N"/>
    <property type="match status" value="1"/>
</dbReference>
<evidence type="ECO:0000313" key="9">
    <source>
        <dbReference type="EMBL" id="EXB05367.1"/>
    </source>
</evidence>
<dbReference type="InterPro" id="IPR022572">
    <property type="entry name" value="DNA_rep/recomb_RecO_N"/>
</dbReference>
<comment type="caution">
    <text evidence="9">The sequence shown here is derived from an EMBL/GenBank/DDBJ whole genome shotgun (WGS) entry which is preliminary data.</text>
</comment>
<dbReference type="NCBIfam" id="TIGR00613">
    <property type="entry name" value="reco"/>
    <property type="match status" value="1"/>
</dbReference>
<dbReference type="GO" id="GO:0043590">
    <property type="term" value="C:bacterial nucleoid"/>
    <property type="evidence" value="ECO:0007669"/>
    <property type="project" value="TreeGrafter"/>
</dbReference>
<keyword evidence="4" id="KW-0227">DNA damage</keyword>
<feature type="domain" description="DNA replication/recombination mediator RecO N-terminal" evidence="8">
    <location>
        <begin position="2"/>
        <end position="41"/>
    </location>
</feature>
<evidence type="ECO:0000256" key="7">
    <source>
        <dbReference type="ARBA" id="ARBA00033409"/>
    </source>
</evidence>
<sequence length="237" mass="27770">MMRNEVLHGYMIHHRKYREKSHIVHLFTQEYGRVDGILRQTPPPQYQPIRLQATGKSELKNFTKLEILNQPVFFFGDAFFAGFYLNEIVLRLCPLEEAMPQTFEQYQLTLLQLQQLSSHENPDLFLRQILRQFEHILLAELGYAIDFSIDSSQKEILPQQFYQFQVTEGFAPVVQASRSSLSGKAILSMLNYEQGQDFSHEQLQLLGKLYRQMITSLLGDRPLKSRQLWIQNTQTQS</sequence>
<dbReference type="AlphaFoldDB" id="A0A009HMH1"/>
<evidence type="ECO:0000256" key="5">
    <source>
        <dbReference type="ARBA" id="ARBA00023172"/>
    </source>
</evidence>
<dbReference type="Gene3D" id="1.20.1440.120">
    <property type="entry name" value="Recombination protein O, C-terminal domain"/>
    <property type="match status" value="1"/>
</dbReference>
<dbReference type="EMBL" id="JEWH01000027">
    <property type="protein sequence ID" value="EXB05367.1"/>
    <property type="molecule type" value="Genomic_DNA"/>
</dbReference>
<accession>A0A009HMH1</accession>
<comment type="similarity">
    <text evidence="2">Belongs to the RecO family.</text>
</comment>
<protein>
    <recommendedName>
        <fullName evidence="3">DNA repair protein RecO</fullName>
    </recommendedName>
    <alternativeName>
        <fullName evidence="7">Recombination protein O</fullName>
    </alternativeName>
</protein>
<evidence type="ECO:0000256" key="4">
    <source>
        <dbReference type="ARBA" id="ARBA00022763"/>
    </source>
</evidence>
<evidence type="ECO:0000256" key="3">
    <source>
        <dbReference type="ARBA" id="ARBA00021310"/>
    </source>
</evidence>
<gene>
    <name evidence="9" type="primary">recO</name>
    <name evidence="9" type="ORF">J512_2251</name>
</gene>
<evidence type="ECO:0000256" key="2">
    <source>
        <dbReference type="ARBA" id="ARBA00007452"/>
    </source>
</evidence>
<dbReference type="PANTHER" id="PTHR33991">
    <property type="entry name" value="DNA REPAIR PROTEIN RECO"/>
    <property type="match status" value="1"/>
</dbReference>
<evidence type="ECO:0000256" key="1">
    <source>
        <dbReference type="ARBA" id="ARBA00003065"/>
    </source>
</evidence>
<dbReference type="Gene3D" id="2.40.50.140">
    <property type="entry name" value="Nucleic acid-binding proteins"/>
    <property type="match status" value="1"/>
</dbReference>
<keyword evidence="5" id="KW-0233">DNA recombination</keyword>
<evidence type="ECO:0000256" key="6">
    <source>
        <dbReference type="ARBA" id="ARBA00023204"/>
    </source>
</evidence>
<dbReference type="GO" id="GO:0006310">
    <property type="term" value="P:DNA recombination"/>
    <property type="evidence" value="ECO:0007669"/>
    <property type="project" value="UniProtKB-KW"/>
</dbReference>
<dbReference type="SUPFAM" id="SSF50249">
    <property type="entry name" value="Nucleic acid-binding proteins"/>
    <property type="match status" value="1"/>
</dbReference>
<dbReference type="Pfam" id="PF02565">
    <property type="entry name" value="RecO_C"/>
    <property type="match status" value="1"/>
</dbReference>
<dbReference type="InterPro" id="IPR042242">
    <property type="entry name" value="RecO_C"/>
</dbReference>
<name>A0A009HMH1_ACIB9</name>
<keyword evidence="6" id="KW-0234">DNA repair</keyword>
<dbReference type="InterPro" id="IPR012340">
    <property type="entry name" value="NA-bd_OB-fold"/>
</dbReference>